<proteinExistence type="predicted"/>
<name>A0AAW8RS99_ENTAV</name>
<evidence type="ECO:0000256" key="1">
    <source>
        <dbReference type="SAM" id="Phobius"/>
    </source>
</evidence>
<feature type="transmembrane region" description="Helical" evidence="1">
    <location>
        <begin position="110"/>
        <end position="132"/>
    </location>
</feature>
<gene>
    <name evidence="2" type="ORF">P7D43_03470</name>
</gene>
<dbReference type="AlphaFoldDB" id="A0AAW8RS99"/>
<dbReference type="EMBL" id="JARPWH010000007">
    <property type="protein sequence ID" value="MDT2401417.1"/>
    <property type="molecule type" value="Genomic_DNA"/>
</dbReference>
<reference evidence="2" key="1">
    <citation type="submission" date="2023-03" db="EMBL/GenBank/DDBJ databases">
        <authorList>
            <person name="Shen W."/>
            <person name="Cai J."/>
        </authorList>
    </citation>
    <scope>NUCLEOTIDE SEQUENCE</scope>
    <source>
        <strain evidence="2">P33-2</strain>
    </source>
</reference>
<dbReference type="RefSeq" id="WP_311860771.1">
    <property type="nucleotide sequence ID" value="NZ_JARPWD010000006.1"/>
</dbReference>
<evidence type="ECO:0000313" key="2">
    <source>
        <dbReference type="EMBL" id="MDT2401417.1"/>
    </source>
</evidence>
<protein>
    <recommendedName>
        <fullName evidence="4">DUF805 domain-containing protein</fullName>
    </recommendedName>
</protein>
<feature type="transmembrane region" description="Helical" evidence="1">
    <location>
        <begin position="80"/>
        <end position="98"/>
    </location>
</feature>
<evidence type="ECO:0008006" key="4">
    <source>
        <dbReference type="Google" id="ProtNLM"/>
    </source>
</evidence>
<feature type="transmembrane region" description="Helical" evidence="1">
    <location>
        <begin position="39"/>
        <end position="60"/>
    </location>
</feature>
<keyword evidence="1" id="KW-0812">Transmembrane</keyword>
<comment type="caution">
    <text evidence="2">The sequence shown here is derived from an EMBL/GenBank/DDBJ whole genome shotgun (WGS) entry which is preliminary data.</text>
</comment>
<feature type="transmembrane region" description="Helical" evidence="1">
    <location>
        <begin position="213"/>
        <end position="234"/>
    </location>
</feature>
<sequence length="242" mass="28483">MRKHKKKSFFYPLKKFLVKKVSQTTLEINQICKSHVGSLVVLLFALSFIVVMNILVFFFFYLNFGESYLNAMYSFSESKIAWCLIFIFILNFAFLFSVRQLLEFSEFSYNITIALINFILVGMTVIILFGQLHNVERITVEDKNEKRYNLLVAKIPHYEVIQNPLDDKHDIILEQKNTYDVLNNLDDNSNANKTLPNDQTKFVKVTRINNRHILLQIVFLISFTAPRLLMPILVKRRKEVQE</sequence>
<organism evidence="2 3">
    <name type="scientific">Enterococcus avium</name>
    <name type="common">Streptococcus avium</name>
    <dbReference type="NCBI Taxonomy" id="33945"/>
    <lineage>
        <taxon>Bacteria</taxon>
        <taxon>Bacillati</taxon>
        <taxon>Bacillota</taxon>
        <taxon>Bacilli</taxon>
        <taxon>Lactobacillales</taxon>
        <taxon>Enterococcaceae</taxon>
        <taxon>Enterococcus</taxon>
    </lineage>
</organism>
<dbReference type="Proteomes" id="UP001260773">
    <property type="component" value="Unassembled WGS sequence"/>
</dbReference>
<evidence type="ECO:0000313" key="3">
    <source>
        <dbReference type="Proteomes" id="UP001260773"/>
    </source>
</evidence>
<accession>A0AAW8RS99</accession>
<keyword evidence="1" id="KW-1133">Transmembrane helix</keyword>
<keyword evidence="1" id="KW-0472">Membrane</keyword>